<accession>A0A645BMY6</accession>
<dbReference type="GO" id="GO:0005384">
    <property type="term" value="F:manganese ion transmembrane transporter activity"/>
    <property type="evidence" value="ECO:0007669"/>
    <property type="project" value="TreeGrafter"/>
</dbReference>
<dbReference type="PANTHER" id="PTHR11706">
    <property type="entry name" value="SOLUTE CARRIER PROTEIN FAMILY 11 MEMBER"/>
    <property type="match status" value="1"/>
</dbReference>
<comment type="caution">
    <text evidence="7">The sequence shown here is derived from an EMBL/GenBank/DDBJ whole genome shotgun (WGS) entry which is preliminary data.</text>
</comment>
<keyword evidence="3 6" id="KW-0812">Transmembrane</keyword>
<protein>
    <submittedName>
        <fullName evidence="7">Divalent metal cation transporter MntH</fullName>
    </submittedName>
</protein>
<evidence type="ECO:0000256" key="5">
    <source>
        <dbReference type="ARBA" id="ARBA00023136"/>
    </source>
</evidence>
<keyword evidence="4 6" id="KW-1133">Transmembrane helix</keyword>
<comment type="subcellular location">
    <subcellularLocation>
        <location evidence="1">Membrane</location>
        <topology evidence="1">Multi-pass membrane protein</topology>
    </subcellularLocation>
</comment>
<feature type="transmembrane region" description="Helical" evidence="6">
    <location>
        <begin position="69"/>
        <end position="90"/>
    </location>
</feature>
<keyword evidence="2" id="KW-0813">Transport</keyword>
<feature type="transmembrane region" description="Helical" evidence="6">
    <location>
        <begin position="12"/>
        <end position="30"/>
    </location>
</feature>
<gene>
    <name evidence="7" type="primary">mntH_17</name>
    <name evidence="7" type="ORF">SDC9_113507</name>
</gene>
<dbReference type="GO" id="GO:0005886">
    <property type="term" value="C:plasma membrane"/>
    <property type="evidence" value="ECO:0007669"/>
    <property type="project" value="TreeGrafter"/>
</dbReference>
<feature type="transmembrane region" description="Helical" evidence="6">
    <location>
        <begin position="115"/>
        <end position="142"/>
    </location>
</feature>
<evidence type="ECO:0000256" key="4">
    <source>
        <dbReference type="ARBA" id="ARBA00022989"/>
    </source>
</evidence>
<feature type="transmembrane region" description="Helical" evidence="6">
    <location>
        <begin position="162"/>
        <end position="180"/>
    </location>
</feature>
<dbReference type="PANTHER" id="PTHR11706:SF33">
    <property type="entry name" value="NATURAL RESISTANCE-ASSOCIATED MACROPHAGE PROTEIN 2"/>
    <property type="match status" value="1"/>
</dbReference>
<dbReference type="AlphaFoldDB" id="A0A645BMY6"/>
<dbReference type="GO" id="GO:0015086">
    <property type="term" value="F:cadmium ion transmembrane transporter activity"/>
    <property type="evidence" value="ECO:0007669"/>
    <property type="project" value="TreeGrafter"/>
</dbReference>
<dbReference type="GO" id="GO:0034755">
    <property type="term" value="P:iron ion transmembrane transport"/>
    <property type="evidence" value="ECO:0007669"/>
    <property type="project" value="TreeGrafter"/>
</dbReference>
<evidence type="ECO:0000256" key="1">
    <source>
        <dbReference type="ARBA" id="ARBA00004141"/>
    </source>
</evidence>
<evidence type="ECO:0000256" key="3">
    <source>
        <dbReference type="ARBA" id="ARBA00022692"/>
    </source>
</evidence>
<dbReference type="InterPro" id="IPR001046">
    <property type="entry name" value="NRAMP_fam"/>
</dbReference>
<proteinExistence type="predicted"/>
<evidence type="ECO:0000256" key="6">
    <source>
        <dbReference type="SAM" id="Phobius"/>
    </source>
</evidence>
<evidence type="ECO:0000256" key="2">
    <source>
        <dbReference type="ARBA" id="ARBA00022448"/>
    </source>
</evidence>
<evidence type="ECO:0000313" key="7">
    <source>
        <dbReference type="EMBL" id="MPM66597.1"/>
    </source>
</evidence>
<dbReference type="Pfam" id="PF01566">
    <property type="entry name" value="Nramp"/>
    <property type="match status" value="1"/>
</dbReference>
<dbReference type="EMBL" id="VSSQ01021184">
    <property type="protein sequence ID" value="MPM66597.1"/>
    <property type="molecule type" value="Genomic_DNA"/>
</dbReference>
<name>A0A645BMY6_9ZZZZ</name>
<feature type="transmembrane region" description="Helical" evidence="6">
    <location>
        <begin position="187"/>
        <end position="210"/>
    </location>
</feature>
<sequence>MLIPQLKFSTDFLLNIVAILGTTISPYLFFWQASEEVEEEIVNGQIPDMGGGKPLVTQKGVNESNWDTVIGMLFSQIIMIFIIVITATTLNSSGVTTIQTASQAAEALRPLAGDLAYLLFAAGIIGTGLLAVPVLAGASAYAVAETVGIKEGLGKKLSSAPGFYAVIAVSTLIGMSLDWLGIDPMKALYYTAVLNGLAAPPLMVLVIIIANRKDIMGEFVNSRVSNIIGWMITLIMTLAGVALIVNLVTGQ</sequence>
<reference evidence="7" key="1">
    <citation type="submission" date="2019-08" db="EMBL/GenBank/DDBJ databases">
        <authorList>
            <person name="Kucharzyk K."/>
            <person name="Murdoch R.W."/>
            <person name="Higgins S."/>
            <person name="Loffler F."/>
        </authorList>
    </citation>
    <scope>NUCLEOTIDE SEQUENCE</scope>
</reference>
<keyword evidence="5 6" id="KW-0472">Membrane</keyword>
<organism evidence="7">
    <name type="scientific">bioreactor metagenome</name>
    <dbReference type="NCBI Taxonomy" id="1076179"/>
    <lineage>
        <taxon>unclassified sequences</taxon>
        <taxon>metagenomes</taxon>
        <taxon>ecological metagenomes</taxon>
    </lineage>
</organism>
<feature type="transmembrane region" description="Helical" evidence="6">
    <location>
        <begin position="230"/>
        <end position="249"/>
    </location>
</feature>